<sequence>MTSDSLAPPQLPYLQQAVSSTQNYSVISHPNPSRDFKSLEMARSSSRTSPLAPTSPSGPSAPTNSTGSTKIGRFFAIFLPSLRPAFKDAYKDALVAGQKRAEPRFKAKDNLQKLFNQMQWEEFQALHVAAHPGDLATPNDIRRDFLDFMARAKATRAVRQYLTDVTTELNDIEKMVASKGYIEQTAYTGLADWATDAWNAYQYLINAITAVCILGAGLTYAAIFSAIRGNIGYMCWSFSLFVIGLILTTTTQTLLTWCMRLRGYPFSAQSFWEFVLGSTVCCAVGSVTAAMCILMRSVQELNYSGNLGTDSPPVFTTDPRPPAFLAFSTLGTGLFITFLLFILMVLWRRSLYHLIRPQRSLNDYPAFVTELKVRVGRPHIDDLVDII</sequence>
<gene>
    <name evidence="3" type="ORF">BS47DRAFT_1335205</name>
</gene>
<evidence type="ECO:0000256" key="1">
    <source>
        <dbReference type="SAM" id="MobiDB-lite"/>
    </source>
</evidence>
<keyword evidence="2" id="KW-0812">Transmembrane</keyword>
<feature type="transmembrane region" description="Helical" evidence="2">
    <location>
        <begin position="236"/>
        <end position="259"/>
    </location>
</feature>
<evidence type="ECO:0000313" key="3">
    <source>
        <dbReference type="EMBL" id="KAF9521105.1"/>
    </source>
</evidence>
<name>A0A9P6BBQ3_9AGAM</name>
<reference evidence="3" key="1">
    <citation type="journal article" date="2020" name="Nat. Commun.">
        <title>Large-scale genome sequencing of mycorrhizal fungi provides insights into the early evolution of symbiotic traits.</title>
        <authorList>
            <person name="Miyauchi S."/>
            <person name="Kiss E."/>
            <person name="Kuo A."/>
            <person name="Drula E."/>
            <person name="Kohler A."/>
            <person name="Sanchez-Garcia M."/>
            <person name="Morin E."/>
            <person name="Andreopoulos B."/>
            <person name="Barry K.W."/>
            <person name="Bonito G."/>
            <person name="Buee M."/>
            <person name="Carver A."/>
            <person name="Chen C."/>
            <person name="Cichocki N."/>
            <person name="Clum A."/>
            <person name="Culley D."/>
            <person name="Crous P.W."/>
            <person name="Fauchery L."/>
            <person name="Girlanda M."/>
            <person name="Hayes R.D."/>
            <person name="Keri Z."/>
            <person name="LaButti K."/>
            <person name="Lipzen A."/>
            <person name="Lombard V."/>
            <person name="Magnuson J."/>
            <person name="Maillard F."/>
            <person name="Murat C."/>
            <person name="Nolan M."/>
            <person name="Ohm R.A."/>
            <person name="Pangilinan J."/>
            <person name="Pereira M.F."/>
            <person name="Perotto S."/>
            <person name="Peter M."/>
            <person name="Pfister S."/>
            <person name="Riley R."/>
            <person name="Sitrit Y."/>
            <person name="Stielow J.B."/>
            <person name="Szollosi G."/>
            <person name="Zifcakova L."/>
            <person name="Stursova M."/>
            <person name="Spatafora J.W."/>
            <person name="Tedersoo L."/>
            <person name="Vaario L.M."/>
            <person name="Yamada A."/>
            <person name="Yan M."/>
            <person name="Wang P."/>
            <person name="Xu J."/>
            <person name="Bruns T."/>
            <person name="Baldrian P."/>
            <person name="Vilgalys R."/>
            <person name="Dunand C."/>
            <person name="Henrissat B."/>
            <person name="Grigoriev I.V."/>
            <person name="Hibbett D."/>
            <person name="Nagy L.G."/>
            <person name="Martin F.M."/>
        </authorList>
    </citation>
    <scope>NUCLEOTIDE SEQUENCE</scope>
    <source>
        <strain evidence="3">UP504</strain>
    </source>
</reference>
<keyword evidence="2" id="KW-0472">Membrane</keyword>
<keyword evidence="2" id="KW-1133">Transmembrane helix</keyword>
<dbReference type="EMBL" id="MU128909">
    <property type="protein sequence ID" value="KAF9521105.1"/>
    <property type="molecule type" value="Genomic_DNA"/>
</dbReference>
<dbReference type="AlphaFoldDB" id="A0A9P6BBQ3"/>
<feature type="region of interest" description="Disordered" evidence="1">
    <location>
        <begin position="22"/>
        <end position="66"/>
    </location>
</feature>
<feature type="transmembrane region" description="Helical" evidence="2">
    <location>
        <begin position="323"/>
        <end position="347"/>
    </location>
</feature>
<evidence type="ECO:0000313" key="4">
    <source>
        <dbReference type="Proteomes" id="UP000886523"/>
    </source>
</evidence>
<evidence type="ECO:0008006" key="5">
    <source>
        <dbReference type="Google" id="ProtNLM"/>
    </source>
</evidence>
<feature type="compositionally biased region" description="Polar residues" evidence="1">
    <location>
        <begin position="22"/>
        <end position="31"/>
    </location>
</feature>
<proteinExistence type="predicted"/>
<feature type="compositionally biased region" description="Low complexity" evidence="1">
    <location>
        <begin position="48"/>
        <end position="66"/>
    </location>
</feature>
<feature type="transmembrane region" description="Helical" evidence="2">
    <location>
        <begin position="203"/>
        <end position="224"/>
    </location>
</feature>
<comment type="caution">
    <text evidence="3">The sequence shown here is derived from an EMBL/GenBank/DDBJ whole genome shotgun (WGS) entry which is preliminary data.</text>
</comment>
<accession>A0A9P6BBQ3</accession>
<organism evidence="3 4">
    <name type="scientific">Hydnum rufescens UP504</name>
    <dbReference type="NCBI Taxonomy" id="1448309"/>
    <lineage>
        <taxon>Eukaryota</taxon>
        <taxon>Fungi</taxon>
        <taxon>Dikarya</taxon>
        <taxon>Basidiomycota</taxon>
        <taxon>Agaricomycotina</taxon>
        <taxon>Agaricomycetes</taxon>
        <taxon>Cantharellales</taxon>
        <taxon>Hydnaceae</taxon>
        <taxon>Hydnum</taxon>
    </lineage>
</organism>
<protein>
    <recommendedName>
        <fullName evidence="5">Transmembrane protein</fullName>
    </recommendedName>
</protein>
<feature type="transmembrane region" description="Helical" evidence="2">
    <location>
        <begin position="271"/>
        <end position="296"/>
    </location>
</feature>
<keyword evidence="4" id="KW-1185">Reference proteome</keyword>
<dbReference type="Proteomes" id="UP000886523">
    <property type="component" value="Unassembled WGS sequence"/>
</dbReference>
<dbReference type="OrthoDB" id="2679843at2759"/>
<evidence type="ECO:0000256" key="2">
    <source>
        <dbReference type="SAM" id="Phobius"/>
    </source>
</evidence>